<evidence type="ECO:0000256" key="4">
    <source>
        <dbReference type="ARBA" id="ARBA00022840"/>
    </source>
</evidence>
<reference evidence="6 7" key="1">
    <citation type="submission" date="2016-10" db="EMBL/GenBank/DDBJ databases">
        <authorList>
            <person name="de Groot N.N."/>
        </authorList>
    </citation>
    <scope>NUCLEOTIDE SEQUENCE [LARGE SCALE GENOMIC DNA]</scope>
    <source>
        <strain evidence="6 7">DSM 2179</strain>
    </source>
</reference>
<dbReference type="Gene3D" id="3.40.50.300">
    <property type="entry name" value="P-loop containing nucleotide triphosphate hydrolases"/>
    <property type="match status" value="1"/>
</dbReference>
<dbReference type="InterPro" id="IPR003593">
    <property type="entry name" value="AAA+_ATPase"/>
</dbReference>
<dbReference type="PROSITE" id="PS50893">
    <property type="entry name" value="ABC_TRANSPORTER_2"/>
    <property type="match status" value="1"/>
</dbReference>
<proteinExistence type="inferred from homology"/>
<feature type="domain" description="ABC transporter" evidence="5">
    <location>
        <begin position="2"/>
        <end position="223"/>
    </location>
</feature>
<dbReference type="SMART" id="SM00382">
    <property type="entry name" value="AAA"/>
    <property type="match status" value="1"/>
</dbReference>
<dbReference type="Pfam" id="PF00005">
    <property type="entry name" value="ABC_tran"/>
    <property type="match status" value="1"/>
</dbReference>
<dbReference type="PROSITE" id="PS00211">
    <property type="entry name" value="ABC_TRANSPORTER_1"/>
    <property type="match status" value="1"/>
</dbReference>
<keyword evidence="2" id="KW-0813">Transport</keyword>
<organism evidence="6 7">
    <name type="scientific">Propionispira arboris</name>
    <dbReference type="NCBI Taxonomy" id="84035"/>
    <lineage>
        <taxon>Bacteria</taxon>
        <taxon>Bacillati</taxon>
        <taxon>Bacillota</taxon>
        <taxon>Negativicutes</taxon>
        <taxon>Selenomonadales</taxon>
        <taxon>Selenomonadaceae</taxon>
        <taxon>Propionispira</taxon>
    </lineage>
</organism>
<evidence type="ECO:0000259" key="5">
    <source>
        <dbReference type="PROSITE" id="PS50893"/>
    </source>
</evidence>
<dbReference type="SUPFAM" id="SSF52540">
    <property type="entry name" value="P-loop containing nucleoside triphosphate hydrolases"/>
    <property type="match status" value="1"/>
</dbReference>
<dbReference type="Proteomes" id="UP000199662">
    <property type="component" value="Unassembled WGS sequence"/>
</dbReference>
<dbReference type="InterPro" id="IPR017871">
    <property type="entry name" value="ABC_transporter-like_CS"/>
</dbReference>
<dbReference type="EMBL" id="FNZK01000002">
    <property type="protein sequence ID" value="SEI94112.1"/>
    <property type="molecule type" value="Genomic_DNA"/>
</dbReference>
<dbReference type="STRING" id="84035.SAMN05660742_1028"/>
<dbReference type="GO" id="GO:0016887">
    <property type="term" value="F:ATP hydrolysis activity"/>
    <property type="evidence" value="ECO:0007669"/>
    <property type="project" value="InterPro"/>
</dbReference>
<keyword evidence="3" id="KW-0547">Nucleotide-binding</keyword>
<comment type="similarity">
    <text evidence="1">Belongs to the ABC transporter superfamily.</text>
</comment>
<evidence type="ECO:0000256" key="1">
    <source>
        <dbReference type="ARBA" id="ARBA00005417"/>
    </source>
</evidence>
<dbReference type="AlphaFoldDB" id="A0A1H6V1I3"/>
<name>A0A1H6V1I3_9FIRM</name>
<accession>A0A1H6V1I3</accession>
<dbReference type="GO" id="GO:0005524">
    <property type="term" value="F:ATP binding"/>
    <property type="evidence" value="ECO:0007669"/>
    <property type="project" value="UniProtKB-KW"/>
</dbReference>
<protein>
    <submittedName>
        <fullName evidence="6">Zinc transport system ATP-binding protein</fullName>
    </submittedName>
</protein>
<keyword evidence="4 6" id="KW-0067">ATP-binding</keyword>
<evidence type="ECO:0000313" key="7">
    <source>
        <dbReference type="Proteomes" id="UP000199662"/>
    </source>
</evidence>
<dbReference type="InterPro" id="IPR003439">
    <property type="entry name" value="ABC_transporter-like_ATP-bd"/>
</dbReference>
<sequence length="226" mass="25488">MIHIKNMYFSYGQSSYILKNLNFSIQDGSYISILGENGSGKSTFIKLLLNLLIPTSGHIENTFTRTAYVPQRFESLNTQFPITIEEILTCYQKARHIPGKKIIDDSLSLVKMQDYKKALVGTLSGGQCQKIFIARALMGNPDLLILDEPSNGVDIKSQNEIYQLIKNLNQEKKITVICVEHNLKAAIKNSTLLYHIAQGVGHICNPQNYIREYLIENTGVENYVSI</sequence>
<dbReference type="PANTHER" id="PTHR42734:SF17">
    <property type="entry name" value="METAL TRANSPORT SYSTEM ATP-BINDING PROTEIN TM_0124-RELATED"/>
    <property type="match status" value="1"/>
</dbReference>
<gene>
    <name evidence="6" type="ORF">SAMN05660742_1028</name>
</gene>
<dbReference type="InterPro" id="IPR050153">
    <property type="entry name" value="Metal_Ion_Import_ABC"/>
</dbReference>
<evidence type="ECO:0000256" key="3">
    <source>
        <dbReference type="ARBA" id="ARBA00022741"/>
    </source>
</evidence>
<keyword evidence="7" id="KW-1185">Reference proteome</keyword>
<evidence type="ECO:0000313" key="6">
    <source>
        <dbReference type="EMBL" id="SEI94112.1"/>
    </source>
</evidence>
<dbReference type="PANTHER" id="PTHR42734">
    <property type="entry name" value="METAL TRANSPORT SYSTEM ATP-BINDING PROTEIN TM_0124-RELATED"/>
    <property type="match status" value="1"/>
</dbReference>
<dbReference type="RefSeq" id="WP_091828722.1">
    <property type="nucleotide sequence ID" value="NZ_FNZK01000002.1"/>
</dbReference>
<evidence type="ECO:0000256" key="2">
    <source>
        <dbReference type="ARBA" id="ARBA00022448"/>
    </source>
</evidence>
<dbReference type="InterPro" id="IPR027417">
    <property type="entry name" value="P-loop_NTPase"/>
</dbReference>